<accession>A0A9J6H334</accession>
<feature type="compositionally biased region" description="Basic and acidic residues" evidence="1">
    <location>
        <begin position="16"/>
        <end position="29"/>
    </location>
</feature>
<feature type="region of interest" description="Disordered" evidence="1">
    <location>
        <begin position="1"/>
        <end position="32"/>
    </location>
</feature>
<organism evidence="2 3">
    <name type="scientific">Haemaphysalis longicornis</name>
    <name type="common">Bush tick</name>
    <dbReference type="NCBI Taxonomy" id="44386"/>
    <lineage>
        <taxon>Eukaryota</taxon>
        <taxon>Metazoa</taxon>
        <taxon>Ecdysozoa</taxon>
        <taxon>Arthropoda</taxon>
        <taxon>Chelicerata</taxon>
        <taxon>Arachnida</taxon>
        <taxon>Acari</taxon>
        <taxon>Parasitiformes</taxon>
        <taxon>Ixodida</taxon>
        <taxon>Ixodoidea</taxon>
        <taxon>Ixodidae</taxon>
        <taxon>Haemaphysalinae</taxon>
        <taxon>Haemaphysalis</taxon>
    </lineage>
</organism>
<sequence>MGPAGHPAGLLRSRTRNADKPRRGVDAEGPRAGWGNDRCRLFESRFVAYADRRLRGSLRTFALFLDSSEGGDSRRATESLGQKEQKAPLVIKGRYTLRGLTPRCRS</sequence>
<dbReference type="EMBL" id="JABSTR010000011">
    <property type="protein sequence ID" value="KAH9381392.1"/>
    <property type="molecule type" value="Genomic_DNA"/>
</dbReference>
<feature type="compositionally biased region" description="Basic and acidic residues" evidence="1">
    <location>
        <begin position="71"/>
        <end position="86"/>
    </location>
</feature>
<proteinExistence type="predicted"/>
<evidence type="ECO:0000313" key="2">
    <source>
        <dbReference type="EMBL" id="KAH9381392.1"/>
    </source>
</evidence>
<evidence type="ECO:0000313" key="3">
    <source>
        <dbReference type="Proteomes" id="UP000821853"/>
    </source>
</evidence>
<reference evidence="2 3" key="1">
    <citation type="journal article" date="2020" name="Cell">
        <title>Large-Scale Comparative Analyses of Tick Genomes Elucidate Their Genetic Diversity and Vector Capacities.</title>
        <authorList>
            <consortium name="Tick Genome and Microbiome Consortium (TIGMIC)"/>
            <person name="Jia N."/>
            <person name="Wang J."/>
            <person name="Shi W."/>
            <person name="Du L."/>
            <person name="Sun Y."/>
            <person name="Zhan W."/>
            <person name="Jiang J.F."/>
            <person name="Wang Q."/>
            <person name="Zhang B."/>
            <person name="Ji P."/>
            <person name="Bell-Sakyi L."/>
            <person name="Cui X.M."/>
            <person name="Yuan T.T."/>
            <person name="Jiang B.G."/>
            <person name="Yang W.F."/>
            <person name="Lam T.T."/>
            <person name="Chang Q.C."/>
            <person name="Ding S.J."/>
            <person name="Wang X.J."/>
            <person name="Zhu J.G."/>
            <person name="Ruan X.D."/>
            <person name="Zhao L."/>
            <person name="Wei J.T."/>
            <person name="Ye R.Z."/>
            <person name="Que T.C."/>
            <person name="Du C.H."/>
            <person name="Zhou Y.H."/>
            <person name="Cheng J.X."/>
            <person name="Dai P.F."/>
            <person name="Guo W.B."/>
            <person name="Han X.H."/>
            <person name="Huang E.J."/>
            <person name="Li L.F."/>
            <person name="Wei W."/>
            <person name="Gao Y.C."/>
            <person name="Liu J.Z."/>
            <person name="Shao H.Z."/>
            <person name="Wang X."/>
            <person name="Wang C.C."/>
            <person name="Yang T.C."/>
            <person name="Huo Q.B."/>
            <person name="Li W."/>
            <person name="Chen H.Y."/>
            <person name="Chen S.E."/>
            <person name="Zhou L.G."/>
            <person name="Ni X.B."/>
            <person name="Tian J.H."/>
            <person name="Sheng Y."/>
            <person name="Liu T."/>
            <person name="Pan Y.S."/>
            <person name="Xia L.Y."/>
            <person name="Li J."/>
            <person name="Zhao F."/>
            <person name="Cao W.C."/>
        </authorList>
    </citation>
    <scope>NUCLEOTIDE SEQUENCE [LARGE SCALE GENOMIC DNA]</scope>
    <source>
        <strain evidence="2">HaeL-2018</strain>
    </source>
</reference>
<dbReference type="VEuPathDB" id="VectorBase:HLOH_057020"/>
<gene>
    <name evidence="2" type="ORF">HPB48_009028</name>
</gene>
<dbReference type="Proteomes" id="UP000821853">
    <property type="component" value="Chromosome 9"/>
</dbReference>
<comment type="caution">
    <text evidence="2">The sequence shown here is derived from an EMBL/GenBank/DDBJ whole genome shotgun (WGS) entry which is preliminary data.</text>
</comment>
<feature type="region of interest" description="Disordered" evidence="1">
    <location>
        <begin position="68"/>
        <end position="87"/>
    </location>
</feature>
<name>A0A9J6H334_HAELO</name>
<keyword evidence="3" id="KW-1185">Reference proteome</keyword>
<dbReference type="AlphaFoldDB" id="A0A9J6H334"/>
<evidence type="ECO:0000256" key="1">
    <source>
        <dbReference type="SAM" id="MobiDB-lite"/>
    </source>
</evidence>
<protein>
    <submittedName>
        <fullName evidence="2">Uncharacterized protein</fullName>
    </submittedName>
</protein>